<dbReference type="RefSeq" id="XP_025557625.1">
    <property type="nucleotide sequence ID" value="XM_025711063.1"/>
</dbReference>
<keyword evidence="1" id="KW-1133">Transmembrane helix</keyword>
<organism evidence="2 3">
    <name type="scientific">Aspergillus vadensis (strain CBS 113365 / IMI 142717 / IBT 24658)</name>
    <dbReference type="NCBI Taxonomy" id="1448311"/>
    <lineage>
        <taxon>Eukaryota</taxon>
        <taxon>Fungi</taxon>
        <taxon>Dikarya</taxon>
        <taxon>Ascomycota</taxon>
        <taxon>Pezizomycotina</taxon>
        <taxon>Eurotiomycetes</taxon>
        <taxon>Eurotiomycetidae</taxon>
        <taxon>Eurotiales</taxon>
        <taxon>Aspergillaceae</taxon>
        <taxon>Aspergillus</taxon>
        <taxon>Aspergillus subgen. Circumdati</taxon>
    </lineage>
</organism>
<name>A0A319AWT9_ASPVC</name>
<accession>A0A319AWT9</accession>
<dbReference type="EMBL" id="KZ821649">
    <property type="protein sequence ID" value="PYH63831.1"/>
    <property type="molecule type" value="Genomic_DNA"/>
</dbReference>
<gene>
    <name evidence="2" type="ORF">BO88DRAFT_458717</name>
</gene>
<sequence length="871" mass="97442">MGLEYLGLDAVGWHRMTTTWWDKVIAACLLTTIVLGAVFVLSFIARKIYRVWQRRHQLSVVPTAIARYLDQLKTNNAPLASEKPPAKELKSFGVFLGGFSNPPTPAESQLLSQWDILVVDPLQPGVLDALTGHCTSSHILTRLDVRSLVRSDACRNNDEALQALETVVQTLSSTIKRDQSSTSPFHGVLLADCHAHFQPVILNELVKYMNHLGLAVWLELAPPAYLSEKQGRAINMQQIRGVVYRNGTILQNGDRRNYFQMAEMRTAMRAVASQKAVGDSAIAMWDTIDDNVELTHHVLGRSFKWCNYNSALCWIAPQSALTNADIAVTRTVTQEPLGAMMWLKRGEVLEAHDVWRLNDKIRQTPCGYDETYESLESFVPDLKAKLALSPPVKSRQSDSAGTAIEGLEWSGRTESSQTDILSVSPAGASYTGLACFQIGLDCTSKDVTDLVEGQRQVRDLDLLQRLNAEDLRQVTEPLRALLKAQNSHTYLSSELQSIKDLVDLLSVCRGDDNDRLRIYVGLHSGFRTRLGSQIWGLHDLDSSMGVLNIYLSGKTQDRTGTILHTYLANRGFSRSRCFLAEMALAAENQTLSETWGLPKRMVDDIEQLTPAETLAWLRRLALSSHDDPMKMSAKLRACGEYQLLEAPTLAQLRAQCSSEYLDGEISAAELVSSRLAWLREQGCWCPDASAAEALFLEIDARLPALLMNGEAEVLDKLATVFESILQKGTIDAGADLLALSVFCAFRRLALNEIYLEVLDRNPLPNLEPVQAACFAEMYACGARTDMYFDMTPKRMGKIIWRWYRAYYHEHQPPQREEIFTELPTAYASMNVDLDPEGEKDTASWHYRLTFLGIFAVPALIDIRVLLLLGFY</sequence>
<evidence type="ECO:0000313" key="2">
    <source>
        <dbReference type="EMBL" id="PYH63831.1"/>
    </source>
</evidence>
<evidence type="ECO:0000256" key="1">
    <source>
        <dbReference type="SAM" id="Phobius"/>
    </source>
</evidence>
<proteinExistence type="predicted"/>
<evidence type="ECO:0000313" key="3">
    <source>
        <dbReference type="Proteomes" id="UP000248405"/>
    </source>
</evidence>
<dbReference type="OrthoDB" id="2582433at2759"/>
<keyword evidence="1" id="KW-0812">Transmembrane</keyword>
<feature type="transmembrane region" description="Helical" evidence="1">
    <location>
        <begin position="848"/>
        <end position="870"/>
    </location>
</feature>
<dbReference type="AlphaFoldDB" id="A0A319AWT9"/>
<dbReference type="GeneID" id="37215655"/>
<reference evidence="2" key="1">
    <citation type="submission" date="2016-12" db="EMBL/GenBank/DDBJ databases">
        <title>The genomes of Aspergillus section Nigri reveals drivers in fungal speciation.</title>
        <authorList>
            <consortium name="DOE Joint Genome Institute"/>
            <person name="Vesth T.C."/>
            <person name="Nybo J."/>
            <person name="Theobald S."/>
            <person name="Brandl J."/>
            <person name="Frisvad J.C."/>
            <person name="Nielsen K.F."/>
            <person name="Lyhne E.K."/>
            <person name="Kogle M.E."/>
            <person name="Kuo A."/>
            <person name="Riley R."/>
            <person name="Clum A."/>
            <person name="Nolan M."/>
            <person name="Lipzen A."/>
            <person name="Salamov A."/>
            <person name="Henrissat B."/>
            <person name="Wiebenga A."/>
            <person name="De Vries R.P."/>
            <person name="Grigoriev I.V."/>
            <person name="Mortensen U.H."/>
            <person name="Andersen M.R."/>
            <person name="Baker S.E."/>
        </authorList>
    </citation>
    <scope>NUCLEOTIDE SEQUENCE [LARGE SCALE GENOMIC DNA]</scope>
    <source>
        <strain evidence="2">CBS 113365</strain>
    </source>
</reference>
<protein>
    <submittedName>
        <fullName evidence="2">Uncharacterized protein</fullName>
    </submittedName>
</protein>
<keyword evidence="3" id="KW-1185">Reference proteome</keyword>
<feature type="transmembrane region" description="Helical" evidence="1">
    <location>
        <begin position="24"/>
        <end position="45"/>
    </location>
</feature>
<keyword evidence="1" id="KW-0472">Membrane</keyword>
<dbReference type="Proteomes" id="UP000248405">
    <property type="component" value="Unassembled WGS sequence"/>
</dbReference>